<comment type="catalytic activity">
    <reaction evidence="1">
        <text>Hydrolysis of terminal non-reducing beta-D-galactose residues in beta-D-galactosides.</text>
        <dbReference type="EC" id="3.2.1.23"/>
    </reaction>
</comment>
<organism evidence="12 13">
    <name type="scientific">Calocera cornea HHB12733</name>
    <dbReference type="NCBI Taxonomy" id="1353952"/>
    <lineage>
        <taxon>Eukaryota</taxon>
        <taxon>Fungi</taxon>
        <taxon>Dikarya</taxon>
        <taxon>Basidiomycota</taxon>
        <taxon>Agaricomycotina</taxon>
        <taxon>Dacrymycetes</taxon>
        <taxon>Dacrymycetales</taxon>
        <taxon>Dacrymycetaceae</taxon>
        <taxon>Calocera</taxon>
    </lineage>
</organism>
<feature type="transmembrane region" description="Helical" evidence="10">
    <location>
        <begin position="103"/>
        <end position="120"/>
    </location>
</feature>
<dbReference type="InterPro" id="IPR037110">
    <property type="entry name" value="Betagal_dom2_sf"/>
</dbReference>
<dbReference type="InterPro" id="IPR025300">
    <property type="entry name" value="BetaGal_jelly_roll_dom"/>
</dbReference>
<name>A0A165D0B5_9BASI</name>
<keyword evidence="13" id="KW-1185">Reference proteome</keyword>
<evidence type="ECO:0000256" key="7">
    <source>
        <dbReference type="ARBA" id="ARBA00023295"/>
    </source>
</evidence>
<dbReference type="Gene3D" id="3.20.20.80">
    <property type="entry name" value="Glycosidases"/>
    <property type="match status" value="1"/>
</dbReference>
<proteinExistence type="inferred from homology"/>
<dbReference type="GO" id="GO:0004565">
    <property type="term" value="F:beta-galactosidase activity"/>
    <property type="evidence" value="ECO:0007669"/>
    <property type="project" value="UniProtKB-EC"/>
</dbReference>
<feature type="region of interest" description="Disordered" evidence="9">
    <location>
        <begin position="1"/>
        <end position="59"/>
    </location>
</feature>
<dbReference type="Pfam" id="PF13364">
    <property type="entry name" value="BetaGal_ABD2"/>
    <property type="match status" value="2"/>
</dbReference>
<dbReference type="EMBL" id="KV424090">
    <property type="protein sequence ID" value="KZT51795.1"/>
    <property type="molecule type" value="Genomic_DNA"/>
</dbReference>
<dbReference type="InterPro" id="IPR031330">
    <property type="entry name" value="Gly_Hdrlase_35_cat"/>
</dbReference>
<evidence type="ECO:0000256" key="5">
    <source>
        <dbReference type="ARBA" id="ARBA00022801"/>
    </source>
</evidence>
<dbReference type="EC" id="3.2.1.23" evidence="3"/>
<keyword evidence="6" id="KW-0325">Glycoprotein</keyword>
<dbReference type="Proteomes" id="UP000076842">
    <property type="component" value="Unassembled WGS sequence"/>
</dbReference>
<evidence type="ECO:0000313" key="13">
    <source>
        <dbReference type="Proteomes" id="UP000076842"/>
    </source>
</evidence>
<dbReference type="InParanoid" id="A0A165D0B5"/>
<dbReference type="PANTHER" id="PTHR23421">
    <property type="entry name" value="BETA-GALACTOSIDASE RELATED"/>
    <property type="match status" value="1"/>
</dbReference>
<keyword evidence="5 12" id="KW-0378">Hydrolase</keyword>
<dbReference type="OrthoDB" id="1657402at2759"/>
<evidence type="ECO:0000259" key="11">
    <source>
        <dbReference type="SMART" id="SM01029"/>
    </source>
</evidence>
<evidence type="ECO:0000256" key="6">
    <source>
        <dbReference type="ARBA" id="ARBA00023180"/>
    </source>
</evidence>
<gene>
    <name evidence="12" type="ORF">CALCODRAFT_503076</name>
</gene>
<dbReference type="SUPFAM" id="SSF49785">
    <property type="entry name" value="Galactose-binding domain-like"/>
    <property type="match status" value="2"/>
</dbReference>
<feature type="compositionally biased region" description="Basic and acidic residues" evidence="9">
    <location>
        <begin position="50"/>
        <end position="59"/>
    </location>
</feature>
<keyword evidence="7" id="KW-0326">Glycosidase</keyword>
<evidence type="ECO:0000256" key="9">
    <source>
        <dbReference type="SAM" id="MobiDB-lite"/>
    </source>
</evidence>
<dbReference type="Pfam" id="PF10435">
    <property type="entry name" value="BetaGal_dom2"/>
    <property type="match status" value="1"/>
</dbReference>
<dbReference type="Pfam" id="PF13363">
    <property type="entry name" value="BetaGal_dom3"/>
    <property type="match status" value="1"/>
</dbReference>
<dbReference type="InterPro" id="IPR008979">
    <property type="entry name" value="Galactose-bd-like_sf"/>
</dbReference>
<dbReference type="SMART" id="SM01029">
    <property type="entry name" value="BetaGal_dom2"/>
    <property type="match status" value="1"/>
</dbReference>
<dbReference type="FunFam" id="3.20.20.80:FF:000040">
    <property type="entry name" value="Beta-galactosidase A"/>
    <property type="match status" value="1"/>
</dbReference>
<evidence type="ECO:0000256" key="8">
    <source>
        <dbReference type="RuleBase" id="RU003679"/>
    </source>
</evidence>
<dbReference type="SUPFAM" id="SSF51011">
    <property type="entry name" value="Glycosyl hydrolase domain"/>
    <property type="match status" value="1"/>
</dbReference>
<dbReference type="SUPFAM" id="SSF51445">
    <property type="entry name" value="(Trans)glycosidases"/>
    <property type="match status" value="1"/>
</dbReference>
<evidence type="ECO:0000256" key="10">
    <source>
        <dbReference type="SAM" id="Phobius"/>
    </source>
</evidence>
<keyword evidence="4" id="KW-0732">Signal</keyword>
<protein>
    <recommendedName>
        <fullName evidence="3">beta-galactosidase</fullName>
        <ecNumber evidence="3">3.2.1.23</ecNumber>
    </recommendedName>
</protein>
<keyword evidence="10" id="KW-0812">Transmembrane</keyword>
<keyword evidence="10" id="KW-0472">Membrane</keyword>
<dbReference type="AlphaFoldDB" id="A0A165D0B5"/>
<reference evidence="12 13" key="1">
    <citation type="journal article" date="2016" name="Mol. Biol. Evol.">
        <title>Comparative Genomics of Early-Diverging Mushroom-Forming Fungi Provides Insights into the Origins of Lignocellulose Decay Capabilities.</title>
        <authorList>
            <person name="Nagy L.G."/>
            <person name="Riley R."/>
            <person name="Tritt A."/>
            <person name="Adam C."/>
            <person name="Daum C."/>
            <person name="Floudas D."/>
            <person name="Sun H."/>
            <person name="Yadav J.S."/>
            <person name="Pangilinan J."/>
            <person name="Larsson K.H."/>
            <person name="Matsuura K."/>
            <person name="Barry K."/>
            <person name="Labutti K."/>
            <person name="Kuo R."/>
            <person name="Ohm R.A."/>
            <person name="Bhattacharya S.S."/>
            <person name="Shirouzu T."/>
            <person name="Yoshinaga Y."/>
            <person name="Martin F.M."/>
            <person name="Grigoriev I.V."/>
            <person name="Hibbett D.S."/>
        </authorList>
    </citation>
    <scope>NUCLEOTIDE SEQUENCE [LARGE SCALE GENOMIC DNA]</scope>
    <source>
        <strain evidence="12 13">HHB12733</strain>
    </source>
</reference>
<sequence length="1140" mass="124087">MAPPEEPRRSSHQSPDEEVQQQDASNTLAHHDVHSRSAPSISSGEEDEKVEGSRQEEKRRLETASEHLLLPQHAMISPSGKSFSSKGISHIYRPRPRNGGTRALLCGGILLLLLSAVYVQESHMRFTGLLTTALSLLGLSGLQAALGIAPRAPALVSNNLTNLVQWDPYSLYVLGQRTFLWSGEFHTWRLPVPDLWTDILQKAKAAGMNAMSIYVHWGLTNPSNGTIDFTGVRALAPLFEAASASGLWVVVRPGPYINAETTAGGIAHWVTSEVAAHLRTNETEYENAWVPYIKGIIEQVKPYQITEGGPVIAVQIDNEYTQADSPGWPGKAGYFVQLEDLYRSEGIVVPLTYNDPGMGDNFATGTGAVDIYGLDSYPQSFDCSQPYVWNSVVTNYYTYHMGVSPEEPFYIPEFQGGAFDPWGPNAPGYANCRILTDSDFEQIFYLNLWANNVKMANFYMLYGGTSWGYLAFHGVYTSYDYGASIAETRMLTPKYAELKREGLFLRSVPDFYKTDVIGNSSTSAVNVSSPLIFGTYLRNPDTGAGFYIIRQQNSSSLDTVSFTLQANTSEGVLSLPQDGSNITLTGRASKLIAHDIYFGSSHLLYSTASILFAGTIGGRDVLFLHGPSSDSHEAAFKLAGATSAAVQVSGDLNIRTATIMDGTHTLVDVVPGSSGISYIWDSPSSLVLFADSDTAGTFWAPTVAKSSTSQFQHYYQFGTNETVLIGGPYLVRNASISGDTLALRGDLNETTYLTVLAPTSVRRVTWNGYEVELDATAKAPPASGILTATITPKFTASSFSLPALNTWKYANSLPEVSGSYDDSYWTTADKYATNIPYKPLYGDGPILYGCDYGYCEGAVLWRGHFEGTGNETGVELLINGGEAFAASVWLNSNFLGTTYGNSSNNMNILEETNTLFPFNGGVLTGQDNIVTIIQDNMGLNETQDDNGDTSKSPRGIRGYEIHGHNYFTSWKVQGKLGGYTNFPDKTRGIFNEGGFYAERAGWHLPGFDDSAWETKPLSTGLEKAGVGMFRTTFDLNVPTGMDVSLSFDFDPTPQAYRALLFVNGWQVGRRVANLGPQYSFPVHEGILDYSGTNTVAVLLWAMENTGAYASLNMTVNGVFDGGVGPIALDNPGWSSRGQHI</sequence>
<feature type="transmembrane region" description="Helical" evidence="10">
    <location>
        <begin position="126"/>
        <end position="149"/>
    </location>
</feature>
<dbReference type="InterPro" id="IPR036833">
    <property type="entry name" value="BetaGal_dom3_sf"/>
</dbReference>
<keyword evidence="10" id="KW-1133">Transmembrane helix</keyword>
<dbReference type="GO" id="GO:0005975">
    <property type="term" value="P:carbohydrate metabolic process"/>
    <property type="evidence" value="ECO:0007669"/>
    <property type="project" value="InterPro"/>
</dbReference>
<dbReference type="Pfam" id="PF01301">
    <property type="entry name" value="Glyco_hydro_35"/>
    <property type="match status" value="1"/>
</dbReference>
<dbReference type="SUPFAM" id="SSF117100">
    <property type="entry name" value="Beta-galactosidase LacA, domain 3"/>
    <property type="match status" value="1"/>
</dbReference>
<dbReference type="PRINTS" id="PR00742">
    <property type="entry name" value="GLHYDRLASE35"/>
</dbReference>
<dbReference type="InterPro" id="IPR017853">
    <property type="entry name" value="GH"/>
</dbReference>
<dbReference type="STRING" id="1353952.A0A165D0B5"/>
<dbReference type="Gene3D" id="2.60.120.260">
    <property type="entry name" value="Galactose-binding domain-like"/>
    <property type="match status" value="2"/>
</dbReference>
<evidence type="ECO:0000256" key="4">
    <source>
        <dbReference type="ARBA" id="ARBA00022729"/>
    </source>
</evidence>
<feature type="domain" description="Beta-galactosidase" evidence="11">
    <location>
        <begin position="510"/>
        <end position="698"/>
    </location>
</feature>
<dbReference type="Gene3D" id="2.60.390.10">
    <property type="entry name" value="Beta-galactosidase, domain 3"/>
    <property type="match status" value="1"/>
</dbReference>
<dbReference type="InterPro" id="IPR018954">
    <property type="entry name" value="Betagal_dom2"/>
</dbReference>
<dbReference type="Gene3D" id="2.102.20.10">
    <property type="entry name" value="Beta-galactosidase, domain 2"/>
    <property type="match status" value="1"/>
</dbReference>
<dbReference type="InterPro" id="IPR025972">
    <property type="entry name" value="BetaGal_dom3"/>
</dbReference>
<evidence type="ECO:0000256" key="3">
    <source>
        <dbReference type="ARBA" id="ARBA00012756"/>
    </source>
</evidence>
<dbReference type="InterPro" id="IPR001944">
    <property type="entry name" value="Glycoside_Hdrlase_35"/>
</dbReference>
<comment type="similarity">
    <text evidence="2 8">Belongs to the glycosyl hydrolase 35 family.</text>
</comment>
<evidence type="ECO:0000313" key="12">
    <source>
        <dbReference type="EMBL" id="KZT51795.1"/>
    </source>
</evidence>
<accession>A0A165D0B5</accession>
<evidence type="ECO:0000256" key="1">
    <source>
        <dbReference type="ARBA" id="ARBA00001412"/>
    </source>
</evidence>
<evidence type="ECO:0000256" key="2">
    <source>
        <dbReference type="ARBA" id="ARBA00009809"/>
    </source>
</evidence>